<feature type="domain" description="RNA polymerase sigma-70 region 3" evidence="5">
    <location>
        <begin position="108"/>
        <end position="154"/>
    </location>
</feature>
<comment type="caution">
    <text evidence="8">The sequence shown here is derived from an EMBL/GenBank/DDBJ whole genome shotgun (WGS) entry which is preliminary data.</text>
</comment>
<evidence type="ECO:0000256" key="4">
    <source>
        <dbReference type="ARBA" id="ARBA00023163"/>
    </source>
</evidence>
<name>A0A7C4JS79_9BACT</name>
<keyword evidence="1" id="KW-0805">Transcription regulation</keyword>
<feature type="domain" description="RNA polymerase sigma-70 region 4" evidence="7">
    <location>
        <begin position="192"/>
        <end position="240"/>
    </location>
</feature>
<proteinExistence type="predicted"/>
<evidence type="ECO:0000259" key="5">
    <source>
        <dbReference type="Pfam" id="PF04539"/>
    </source>
</evidence>
<dbReference type="NCBIfam" id="TIGR02937">
    <property type="entry name" value="sigma70-ECF"/>
    <property type="match status" value="1"/>
</dbReference>
<keyword evidence="3" id="KW-0238">DNA-binding</keyword>
<dbReference type="InterPro" id="IPR014284">
    <property type="entry name" value="RNA_pol_sigma-70_dom"/>
</dbReference>
<dbReference type="InterPro" id="IPR007630">
    <property type="entry name" value="RNA_pol_sigma70_r4"/>
</dbReference>
<dbReference type="InterPro" id="IPR013324">
    <property type="entry name" value="RNA_pol_sigma_r3/r4-like"/>
</dbReference>
<dbReference type="PANTHER" id="PTHR30385">
    <property type="entry name" value="SIGMA FACTOR F FLAGELLAR"/>
    <property type="match status" value="1"/>
</dbReference>
<dbReference type="Gene3D" id="1.20.140.160">
    <property type="match status" value="1"/>
</dbReference>
<dbReference type="InterPro" id="IPR007627">
    <property type="entry name" value="RNA_pol_sigma70_r2"/>
</dbReference>
<protein>
    <submittedName>
        <fullName evidence="8">FliA/WhiG family RNA polymerase sigma factor</fullName>
    </submittedName>
</protein>
<dbReference type="AlphaFoldDB" id="A0A7C4JS79"/>
<dbReference type="PRINTS" id="PR00046">
    <property type="entry name" value="SIGMA70FCT"/>
</dbReference>
<dbReference type="Pfam" id="PF04542">
    <property type="entry name" value="Sigma70_r2"/>
    <property type="match status" value="1"/>
</dbReference>
<dbReference type="NCBIfam" id="TIGR02479">
    <property type="entry name" value="FliA_WhiG"/>
    <property type="match status" value="1"/>
</dbReference>
<accession>A0A7C4JS79</accession>
<dbReference type="PANTHER" id="PTHR30385:SF7">
    <property type="entry name" value="RNA POLYMERASE SIGMA FACTOR FLIA"/>
    <property type="match status" value="1"/>
</dbReference>
<evidence type="ECO:0000256" key="1">
    <source>
        <dbReference type="ARBA" id="ARBA00023015"/>
    </source>
</evidence>
<evidence type="ECO:0000259" key="6">
    <source>
        <dbReference type="Pfam" id="PF04542"/>
    </source>
</evidence>
<dbReference type="GO" id="GO:0016987">
    <property type="term" value="F:sigma factor activity"/>
    <property type="evidence" value="ECO:0007669"/>
    <property type="project" value="UniProtKB-KW"/>
</dbReference>
<feature type="domain" description="RNA polymerase sigma-70 region 2" evidence="6">
    <location>
        <begin position="19"/>
        <end position="89"/>
    </location>
</feature>
<keyword evidence="4" id="KW-0804">Transcription</keyword>
<dbReference type="GO" id="GO:0006352">
    <property type="term" value="P:DNA-templated transcription initiation"/>
    <property type="evidence" value="ECO:0007669"/>
    <property type="project" value="InterPro"/>
</dbReference>
<dbReference type="EMBL" id="DSZN01000045">
    <property type="protein sequence ID" value="HGQ85248.1"/>
    <property type="molecule type" value="Genomic_DNA"/>
</dbReference>
<dbReference type="PIRSF" id="PIRSF000770">
    <property type="entry name" value="RNA_pol_sigma-SigE/K"/>
    <property type="match status" value="1"/>
</dbReference>
<gene>
    <name evidence="8" type="ORF">ENT66_02440</name>
</gene>
<dbReference type="SUPFAM" id="SSF88946">
    <property type="entry name" value="Sigma2 domain of RNA polymerase sigma factors"/>
    <property type="match status" value="1"/>
</dbReference>
<dbReference type="SUPFAM" id="SSF88659">
    <property type="entry name" value="Sigma3 and sigma4 domains of RNA polymerase sigma factors"/>
    <property type="match status" value="2"/>
</dbReference>
<organism evidence="8">
    <name type="scientific">Thermodesulfobacterium geofontis</name>
    <dbReference type="NCBI Taxonomy" id="1295609"/>
    <lineage>
        <taxon>Bacteria</taxon>
        <taxon>Pseudomonadati</taxon>
        <taxon>Thermodesulfobacteriota</taxon>
        <taxon>Thermodesulfobacteria</taxon>
        <taxon>Thermodesulfobacteriales</taxon>
        <taxon>Thermodesulfobacteriaceae</taxon>
        <taxon>Thermodesulfobacterium</taxon>
    </lineage>
</organism>
<dbReference type="InterPro" id="IPR007624">
    <property type="entry name" value="RNA_pol_sigma70_r3"/>
</dbReference>
<reference evidence="8" key="1">
    <citation type="journal article" date="2020" name="mSystems">
        <title>Genome- and Community-Level Interaction Insights into Carbon Utilization and Element Cycling Functions of Hydrothermarchaeota in Hydrothermal Sediment.</title>
        <authorList>
            <person name="Zhou Z."/>
            <person name="Liu Y."/>
            <person name="Xu W."/>
            <person name="Pan J."/>
            <person name="Luo Z.H."/>
            <person name="Li M."/>
        </authorList>
    </citation>
    <scope>NUCLEOTIDE SEQUENCE [LARGE SCALE GENOMIC DNA]</scope>
    <source>
        <strain evidence="8">SpSt-6</strain>
    </source>
</reference>
<dbReference type="Gene3D" id="1.10.1740.10">
    <property type="match status" value="1"/>
</dbReference>
<dbReference type="CDD" id="cd06171">
    <property type="entry name" value="Sigma70_r4"/>
    <property type="match status" value="1"/>
</dbReference>
<dbReference type="GO" id="GO:0003899">
    <property type="term" value="F:DNA-directed RNA polymerase activity"/>
    <property type="evidence" value="ECO:0007669"/>
    <property type="project" value="InterPro"/>
</dbReference>
<evidence type="ECO:0000259" key="7">
    <source>
        <dbReference type="Pfam" id="PF04545"/>
    </source>
</evidence>
<dbReference type="NCBIfam" id="NF005413">
    <property type="entry name" value="PRK06986.1"/>
    <property type="match status" value="1"/>
</dbReference>
<evidence type="ECO:0000256" key="3">
    <source>
        <dbReference type="ARBA" id="ARBA00023125"/>
    </source>
</evidence>
<dbReference type="GO" id="GO:0003677">
    <property type="term" value="F:DNA binding"/>
    <property type="evidence" value="ECO:0007669"/>
    <property type="project" value="UniProtKB-KW"/>
</dbReference>
<dbReference type="InterPro" id="IPR012845">
    <property type="entry name" value="RNA_pol_sigma_FliA_WhiG"/>
</dbReference>
<dbReference type="InterPro" id="IPR013325">
    <property type="entry name" value="RNA_pol_sigma_r2"/>
</dbReference>
<evidence type="ECO:0000256" key="2">
    <source>
        <dbReference type="ARBA" id="ARBA00023082"/>
    </source>
</evidence>
<keyword evidence="2" id="KW-0731">Sigma factor</keyword>
<sequence>MKEKLMNQIFLEKPPLEKLIEEFLPTINYWANRYVYYGMPVISKEDLVSAGLIGLIEAYHRYDPSKNVKFKTYAEFRIKGAMLDEIRKLDIIPRSVKSKISDFEERLRKLYQELGRMPEDEEIAKFMELSLEEYYKFLESIKGITFIDVESLKQKFPELEEESIFDLIAGDQREDPFEKYALKELQEKLEKALECLSEKERLVLALYYYEGLTMKEIAKILDYTESRISQIHNKAILKLRSLLNK</sequence>
<dbReference type="Pfam" id="PF04539">
    <property type="entry name" value="Sigma70_r3"/>
    <property type="match status" value="1"/>
</dbReference>
<dbReference type="InterPro" id="IPR000943">
    <property type="entry name" value="RNA_pol_sigma70"/>
</dbReference>
<dbReference type="Pfam" id="PF04545">
    <property type="entry name" value="Sigma70_r4"/>
    <property type="match status" value="1"/>
</dbReference>
<evidence type="ECO:0000313" key="8">
    <source>
        <dbReference type="EMBL" id="HGQ85248.1"/>
    </source>
</evidence>